<feature type="transmembrane region" description="Helical" evidence="3">
    <location>
        <begin position="73"/>
        <end position="94"/>
    </location>
</feature>
<keyword evidence="1" id="KW-0479">Metal-binding</keyword>
<dbReference type="InterPro" id="IPR051158">
    <property type="entry name" value="Metallophosphoesterase_sf"/>
</dbReference>
<dbReference type="InterPro" id="IPR004843">
    <property type="entry name" value="Calcineurin-like_PHP"/>
</dbReference>
<proteinExistence type="predicted"/>
<evidence type="ECO:0000259" key="4">
    <source>
        <dbReference type="Pfam" id="PF00149"/>
    </source>
</evidence>
<comment type="caution">
    <text evidence="5">The sequence shown here is derived from an EMBL/GenBank/DDBJ whole genome shotgun (WGS) entry which is preliminary data.</text>
</comment>
<reference evidence="5 6" key="1">
    <citation type="submission" date="2020-02" db="EMBL/GenBank/DDBJ databases">
        <title>Draft genome sequence of two Spirosoma agri KCTC 52727 and Spirosoma terrae KCTC 52035.</title>
        <authorList>
            <person name="Rojas J."/>
            <person name="Ambika Manirajan B."/>
            <person name="Suarez C."/>
            <person name="Ratering S."/>
            <person name="Schnell S."/>
        </authorList>
    </citation>
    <scope>NUCLEOTIDE SEQUENCE [LARGE SCALE GENOMIC DNA]</scope>
    <source>
        <strain evidence="5 6">KCTC 52035</strain>
    </source>
</reference>
<dbReference type="Proteomes" id="UP000474175">
    <property type="component" value="Unassembled WGS sequence"/>
</dbReference>
<keyword evidence="3" id="KW-1133">Transmembrane helix</keyword>
<dbReference type="Pfam" id="PF00149">
    <property type="entry name" value="Metallophos"/>
    <property type="match status" value="1"/>
</dbReference>
<dbReference type="GO" id="GO:0046872">
    <property type="term" value="F:metal ion binding"/>
    <property type="evidence" value="ECO:0007669"/>
    <property type="project" value="UniProtKB-KW"/>
</dbReference>
<organism evidence="5 6">
    <name type="scientific">Spirosoma terrae</name>
    <dbReference type="NCBI Taxonomy" id="1968276"/>
    <lineage>
        <taxon>Bacteria</taxon>
        <taxon>Pseudomonadati</taxon>
        <taxon>Bacteroidota</taxon>
        <taxon>Cytophagia</taxon>
        <taxon>Cytophagales</taxon>
        <taxon>Cytophagaceae</taxon>
        <taxon>Spirosoma</taxon>
    </lineage>
</organism>
<dbReference type="AlphaFoldDB" id="A0A6L9L3B3"/>
<feature type="domain" description="Calcineurin-like phosphoesterase" evidence="4">
    <location>
        <begin position="187"/>
        <end position="369"/>
    </location>
</feature>
<dbReference type="GO" id="GO:0009245">
    <property type="term" value="P:lipid A biosynthetic process"/>
    <property type="evidence" value="ECO:0007669"/>
    <property type="project" value="TreeGrafter"/>
</dbReference>
<gene>
    <name evidence="5" type="ORF">GK108_00100</name>
</gene>
<evidence type="ECO:0000256" key="3">
    <source>
        <dbReference type="SAM" id="Phobius"/>
    </source>
</evidence>
<keyword evidence="3" id="KW-0812">Transmembrane</keyword>
<name>A0A6L9L3B3_9BACT</name>
<dbReference type="Gene3D" id="3.60.21.10">
    <property type="match status" value="1"/>
</dbReference>
<evidence type="ECO:0000256" key="2">
    <source>
        <dbReference type="ARBA" id="ARBA00022801"/>
    </source>
</evidence>
<dbReference type="EMBL" id="JAAFZH010000001">
    <property type="protein sequence ID" value="NDU93263.1"/>
    <property type="molecule type" value="Genomic_DNA"/>
</dbReference>
<evidence type="ECO:0000313" key="6">
    <source>
        <dbReference type="Proteomes" id="UP000474175"/>
    </source>
</evidence>
<keyword evidence="6" id="KW-1185">Reference proteome</keyword>
<dbReference type="SUPFAM" id="SSF56300">
    <property type="entry name" value="Metallo-dependent phosphatases"/>
    <property type="match status" value="1"/>
</dbReference>
<feature type="transmembrane region" description="Helical" evidence="3">
    <location>
        <begin position="141"/>
        <end position="162"/>
    </location>
</feature>
<dbReference type="InterPro" id="IPR029052">
    <property type="entry name" value="Metallo-depent_PP-like"/>
</dbReference>
<feature type="transmembrane region" description="Helical" evidence="3">
    <location>
        <begin position="39"/>
        <end position="61"/>
    </location>
</feature>
<keyword evidence="3" id="KW-0472">Membrane</keyword>
<evidence type="ECO:0000313" key="5">
    <source>
        <dbReference type="EMBL" id="NDU93263.1"/>
    </source>
</evidence>
<keyword evidence="2" id="KW-0378">Hydrolase</keyword>
<dbReference type="RefSeq" id="WP_163940958.1">
    <property type="nucleotide sequence ID" value="NZ_JAAFZH010000001.1"/>
</dbReference>
<dbReference type="PANTHER" id="PTHR31302">
    <property type="entry name" value="TRANSMEMBRANE PROTEIN WITH METALLOPHOSPHOESTERASE DOMAIN-RELATED"/>
    <property type="match status" value="1"/>
</dbReference>
<protein>
    <submittedName>
        <fullName evidence="5">Metallophosphoesterase</fullName>
    </submittedName>
</protein>
<accession>A0A6L9L3B3</accession>
<dbReference type="PANTHER" id="PTHR31302:SF31">
    <property type="entry name" value="PHOSPHODIESTERASE YAEI"/>
    <property type="match status" value="1"/>
</dbReference>
<sequence length="431" mass="48417">MNRTAFLFVLPAIMLLIDWYVWQAVKTLSRSTSESTQRIIAIVFWGITVASLLLYVALQYMPPDSFGKNTRTFLWASIAIPYFSKVFAVLIIFIDDLGRFFRWIVSLFYKPEVREAVIEKSNETITSTGTIPNDAISRSDFLMKTALVVGTVPLVGFTWGILSGAHDYRVRRIKLPLKNLPSGFHGMTIAQISDIHTGSFFNKVAVKGGVQMLLDQKPDIVFFTGDLVNSHAEEANEFINIFDKVKAPLGVYSTLGNHDYGKYVQWPSAQAERQNVLNVVAAHKQMGWNIMLDENKILEQNGDKIALIGVQNLGFGPAALRMGNLAKAYQGAEDYPVKLLLSHDPTHWDAEVRPKYSAIDVQFSGHTHGAQFGVDLGDVRWSPAQYFYKQWAGLYQEGDQRLYVNRGYGYIGYPGRVGILPEITIFELVKA</sequence>
<dbReference type="GO" id="GO:0008758">
    <property type="term" value="F:UDP-2,3-diacylglucosamine hydrolase activity"/>
    <property type="evidence" value="ECO:0007669"/>
    <property type="project" value="TreeGrafter"/>
</dbReference>
<evidence type="ECO:0000256" key="1">
    <source>
        <dbReference type="ARBA" id="ARBA00022723"/>
    </source>
</evidence>
<dbReference type="GO" id="GO:0016020">
    <property type="term" value="C:membrane"/>
    <property type="evidence" value="ECO:0007669"/>
    <property type="project" value="GOC"/>
</dbReference>